<comment type="caution">
    <text evidence="2">The sequence shown here is derived from an EMBL/GenBank/DDBJ whole genome shotgun (WGS) entry which is preliminary data.</text>
</comment>
<sequence>MILAMKAWMVVMVVDTAGSVIGTHVALHKKHNAEEHHALCDLLGAAVDLWQIAQNGGSDSPPKKALGQAIFGNANGGTLTDLERGSPTDYEEHGDRSALCGSCLHGRRHYPGKSIPHELPCLCTVGQNGAPFNNGGYHSLCGVTGGDWGCTVAARPATYFGDGQHWDCTRQTAWNSGWDSGRRKVAW</sequence>
<keyword evidence="1" id="KW-0732">Signal</keyword>
<dbReference type="VEuPathDB" id="TriTrypDB:TcIL3000_0_47370"/>
<name>F9WA14_TRYCI</name>
<evidence type="ECO:0000313" key="2">
    <source>
        <dbReference type="EMBL" id="CCD14069.1"/>
    </source>
</evidence>
<reference evidence="2 3" key="2">
    <citation type="journal article" date="2012" name="Proc. Natl. Acad. Sci. U.S.A.">
        <title>Antigenic diversity is generated by distinct evolutionary mechanisms in African trypanosome species.</title>
        <authorList>
            <person name="Jackson A.P."/>
            <person name="Berry A."/>
            <person name="Aslett M."/>
            <person name="Allison H.C."/>
            <person name="Burton P."/>
            <person name="Vavrova-Anderson J."/>
            <person name="Brown R."/>
            <person name="Browne H."/>
            <person name="Corton N."/>
            <person name="Hauser H."/>
            <person name="Gamble J."/>
            <person name="Gilderthorp R."/>
            <person name="Marcello L."/>
            <person name="McQuillan J."/>
            <person name="Otto T.D."/>
            <person name="Quail M.A."/>
            <person name="Sanders M.J."/>
            <person name="van Tonder A."/>
            <person name="Ginger M.L."/>
            <person name="Field M.C."/>
            <person name="Barry J.D."/>
            <person name="Hertz-Fowler C."/>
            <person name="Berriman M."/>
        </authorList>
    </citation>
    <scope>NUCLEOTIDE SEQUENCE [LARGE SCALE GENOMIC DNA]</scope>
    <source>
        <strain evidence="2 3">IL3000</strain>
    </source>
</reference>
<reference evidence="3" key="1">
    <citation type="submission" date="2011-07" db="EMBL/GenBank/DDBJ databases">
        <title>Divergent evolution of antigenic variation in African trypanosomes.</title>
        <authorList>
            <person name="Jackson A.P."/>
            <person name="Berry A."/>
            <person name="Allison H.C."/>
            <person name="Burton P."/>
            <person name="Anderson J."/>
            <person name="Aslett M."/>
            <person name="Brown R."/>
            <person name="Corton N."/>
            <person name="Harris D."/>
            <person name="Hauser H."/>
            <person name="Gamble J."/>
            <person name="Gilderthorp R."/>
            <person name="McQuillan J."/>
            <person name="Quail M.A."/>
            <person name="Sanders M."/>
            <person name="Van Tonder A."/>
            <person name="Ginger M.L."/>
            <person name="Donelson J.E."/>
            <person name="Field M.C."/>
            <person name="Barry J.D."/>
            <person name="Berriman M."/>
            <person name="Hertz-Fowler C."/>
        </authorList>
    </citation>
    <scope>NUCLEOTIDE SEQUENCE [LARGE SCALE GENOMIC DNA]</scope>
    <source>
        <strain evidence="3">IL3000</strain>
    </source>
</reference>
<dbReference type="AlphaFoldDB" id="F9WA14"/>
<evidence type="ECO:0000313" key="3">
    <source>
        <dbReference type="Proteomes" id="UP000000702"/>
    </source>
</evidence>
<dbReference type="Proteomes" id="UP000000702">
    <property type="component" value="Unassembled WGS sequence"/>
</dbReference>
<feature type="chain" id="PRO_5003394797" evidence="1">
    <location>
        <begin position="19"/>
        <end position="187"/>
    </location>
</feature>
<protein>
    <submittedName>
        <fullName evidence="2">WGS project CAEQ00000000 data, annotated contig 1917</fullName>
    </submittedName>
</protein>
<evidence type="ECO:0000256" key="1">
    <source>
        <dbReference type="SAM" id="SignalP"/>
    </source>
</evidence>
<keyword evidence="3" id="KW-1185">Reference proteome</keyword>
<accession>F9WA14</accession>
<feature type="signal peptide" evidence="1">
    <location>
        <begin position="1"/>
        <end position="18"/>
    </location>
</feature>
<organism evidence="2 3">
    <name type="scientific">Trypanosoma congolense (strain IL3000)</name>
    <dbReference type="NCBI Taxonomy" id="1068625"/>
    <lineage>
        <taxon>Eukaryota</taxon>
        <taxon>Discoba</taxon>
        <taxon>Euglenozoa</taxon>
        <taxon>Kinetoplastea</taxon>
        <taxon>Metakinetoplastina</taxon>
        <taxon>Trypanosomatida</taxon>
        <taxon>Trypanosomatidae</taxon>
        <taxon>Trypanosoma</taxon>
        <taxon>Nannomonas</taxon>
    </lineage>
</organism>
<proteinExistence type="predicted"/>
<dbReference type="EMBL" id="CAEQ01001372">
    <property type="protein sequence ID" value="CCD14069.1"/>
    <property type="molecule type" value="Genomic_DNA"/>
</dbReference>
<gene>
    <name evidence="2" type="ORF">TCIL3000_0_47370</name>
</gene>